<dbReference type="GO" id="GO:0000785">
    <property type="term" value="C:chromatin"/>
    <property type="evidence" value="ECO:0007669"/>
    <property type="project" value="TreeGrafter"/>
</dbReference>
<feature type="compositionally biased region" description="Basic residues" evidence="7">
    <location>
        <begin position="1295"/>
        <end position="1308"/>
    </location>
</feature>
<dbReference type="SUPFAM" id="SSF48371">
    <property type="entry name" value="ARM repeat"/>
    <property type="match status" value="1"/>
</dbReference>
<feature type="compositionally biased region" description="Acidic residues" evidence="7">
    <location>
        <begin position="1445"/>
        <end position="1478"/>
    </location>
</feature>
<feature type="compositionally biased region" description="Low complexity" evidence="7">
    <location>
        <begin position="1491"/>
        <end position="1525"/>
    </location>
</feature>
<accession>A0AAN9UJ76</accession>
<reference evidence="8 9" key="1">
    <citation type="submission" date="2024-02" db="EMBL/GenBank/DDBJ databases">
        <title>De novo assembly and annotation of 12 fungi associated with fruit tree decline syndrome in Ontario, Canada.</title>
        <authorList>
            <person name="Sulman M."/>
            <person name="Ellouze W."/>
            <person name="Ilyukhin E."/>
        </authorList>
    </citation>
    <scope>NUCLEOTIDE SEQUENCE [LARGE SCALE GENOMIC DNA]</scope>
    <source>
        <strain evidence="8 9">M11/M66-122</strain>
    </source>
</reference>
<feature type="region of interest" description="Disordered" evidence="7">
    <location>
        <begin position="590"/>
        <end position="611"/>
    </location>
</feature>
<feature type="compositionally biased region" description="Acidic residues" evidence="7">
    <location>
        <begin position="1415"/>
        <end position="1426"/>
    </location>
</feature>
<feature type="region of interest" description="Disordered" evidence="7">
    <location>
        <begin position="285"/>
        <end position="310"/>
    </location>
</feature>
<dbReference type="GO" id="GO:0051301">
    <property type="term" value="P:cell division"/>
    <property type="evidence" value="ECO:0007669"/>
    <property type="project" value="UniProtKB-KW"/>
</dbReference>
<dbReference type="PANTHER" id="PTHR12663:SF0">
    <property type="entry name" value="PRECOCIOUS DISSOCIATION OF SISTERS 5, ISOFORM A"/>
    <property type="match status" value="1"/>
</dbReference>
<evidence type="ECO:0000256" key="5">
    <source>
        <dbReference type="ARBA" id="ARBA00023306"/>
    </source>
</evidence>
<feature type="compositionally biased region" description="Basic and acidic residues" evidence="7">
    <location>
        <begin position="289"/>
        <end position="310"/>
    </location>
</feature>
<evidence type="ECO:0000313" key="8">
    <source>
        <dbReference type="EMBL" id="KAK7749229.1"/>
    </source>
</evidence>
<sequence length="1558" mass="173410">MARHRDEPPEDEDQEMEGELQSLQFSEQLVPRAGKGIAIGELLRRLERLSKELVDFEQESVNTESLNGVAKQLASPSLLSHKEAGVKAYTASCLVDILKLCAPEAPFTPKQLKDIFTLFIKVVLPSLWDPTNAYNTQHKYVLTSLSEVKSILLINEVSNSEDLLLYLFSSVFDGISGSSKSTTGEQVAKDVEYHMTDILATLIEESSSLPPSVTDVIMAQFLRAAPPGGHRDKGDLDGNQTTLLPKEEPPAYVMAKTLCNSVHEKMSRFVGQYFNDVILDASGKGENVNGHKDDDESDDDTHKGPSESDFKELRKAHKLLRELWRACPKVLQNVIPQVEHELAADDVQLRLLATETLGDMISGIGAAGPPPPPVKDPAAYPPLKLSDDIAEQPTSSILTTPIAPLSFATTHKQAFENFFNRKIDKSPLIRAAWTTAAGYIVSTSAGNIGLSREDESKFINGLRDKLLDNDEKVRLAAVKAIETFSFRDIITKIAPYGGVNKEGSVLCTLTDRCRDKRSSVRVEAMALLGKLWAVATGEIAAGNESVTAALSGIPSKVYNTFYANDLEMNVLLERVIYECLLPLAFPPPKAKNTKASNGNSQSQSAVESTSDQDRIRAERILLLVKDLDDKAKTAFNALQARQPQFQKIMENFIRQCEAHNGGNPGGNNAETTKQNLRKTVQYICQFLPDPVKAEAELHGFASWHDRRSYQLIKFAVSPESDFRTMHRAIKELFKRVKDSPKPHMLDTLVPLLYRSSYIMFNKSHLSTFLDYSKSNKDGLGTIAQEITTEISQHNPDLFKSHVGELCKDIMGAAPSASKENDSTIVETLKACSSYSRKYPQELPGDRKFNQALMSYALYGQPAKVAKYAVNILMAKKDDKSNVSATDLLQKIMKDWDYKSPHFPSKLAAVSQLELLAPKVTADSNDLNIDVIIKDILPEVRTDARDSDPEWVDDSALDEEGQIKLWALKLAVNRLRGIEDPEEAKTVAPAVFKLLRTILKEGGEMCKVKDTPKHHKARLRLLAGQSILKLCTFKQFEELLPPRDFNQLAFLAQDQNQTVRRLFVEKLQKYLVQGRLRPRFYTIIFLTAFEPVASFKQQIETWIKSRARYFQTAKQTIMESTIARLIALLAHHPDYSADPKDLVDHAIYFLFYISNVATEDNFGLIFKYVERVKQAQDGLDASQSENLYVLSDLAQSLLRKWQERKNWSFQAYAGKVGLPNGLYAKLPSHDVAQQIAEKQYLPEEVDERLDELLRSLDKQKVRSRNPKPQLLLVLRIDIVGAQKRKSAHERSEGHPAQKKAKVIRPKSSAKPKTVTARPLKSTKKTTAKPSKQREKSRKTAASSSPAVDSADRRRSGRARKSSAYIERDDSEDDDDMLEGVAEWEYYDSDGNKITAEDEDEDDSALSEVGEDKGEAEAESEPESEPEPEPIVVDEGGKETVAPNEAANEEPESELSEPPEDDAEEEEGKDEEEEREEEEPEPPKPTNGRRSRSTANAAAAASKSKPIPSRPAVKQSASKAKSPATSKAKAKPPPKAKPTSTRSTRSRRAVAEDDAGENSE</sequence>
<name>A0AAN9UJ76_9PEZI</name>
<feature type="region of interest" description="Disordered" evidence="7">
    <location>
        <begin position="1"/>
        <end position="20"/>
    </location>
</feature>
<dbReference type="InterPro" id="IPR011989">
    <property type="entry name" value="ARM-like"/>
</dbReference>
<evidence type="ECO:0000256" key="7">
    <source>
        <dbReference type="SAM" id="MobiDB-lite"/>
    </source>
</evidence>
<evidence type="ECO:0000256" key="4">
    <source>
        <dbReference type="ARBA" id="ARBA00023242"/>
    </source>
</evidence>
<organism evidence="8 9">
    <name type="scientific">Diatrype stigma</name>
    <dbReference type="NCBI Taxonomy" id="117547"/>
    <lineage>
        <taxon>Eukaryota</taxon>
        <taxon>Fungi</taxon>
        <taxon>Dikarya</taxon>
        <taxon>Ascomycota</taxon>
        <taxon>Pezizomycotina</taxon>
        <taxon>Sordariomycetes</taxon>
        <taxon>Xylariomycetidae</taxon>
        <taxon>Xylariales</taxon>
        <taxon>Diatrypaceae</taxon>
        <taxon>Diatrype</taxon>
    </lineage>
</organism>
<gene>
    <name evidence="8" type="primary">PDS5</name>
    <name evidence="8" type="ORF">SLS62_008308</name>
</gene>
<comment type="subcellular location">
    <subcellularLocation>
        <location evidence="1">Nucleus</location>
    </subcellularLocation>
</comment>
<dbReference type="GO" id="GO:0006281">
    <property type="term" value="P:DNA repair"/>
    <property type="evidence" value="ECO:0007669"/>
    <property type="project" value="TreeGrafter"/>
</dbReference>
<feature type="compositionally biased region" description="Polar residues" evidence="7">
    <location>
        <begin position="593"/>
        <end position="609"/>
    </location>
</feature>
<keyword evidence="6" id="KW-0175">Coiled coil</keyword>
<evidence type="ECO:0000256" key="1">
    <source>
        <dbReference type="ARBA" id="ARBA00004123"/>
    </source>
</evidence>
<keyword evidence="3" id="KW-0498">Mitosis</keyword>
<dbReference type="PANTHER" id="PTHR12663">
    <property type="entry name" value="ANDROGEN INDUCED INHIBITOR OF PROLIFERATION AS3 / PDS5-RELATED"/>
    <property type="match status" value="1"/>
</dbReference>
<feature type="compositionally biased region" description="Acidic residues" evidence="7">
    <location>
        <begin position="1367"/>
        <end position="1376"/>
    </location>
</feature>
<feature type="compositionally biased region" description="Acidic residues" evidence="7">
    <location>
        <begin position="8"/>
        <end position="18"/>
    </location>
</feature>
<dbReference type="Gene3D" id="1.25.10.10">
    <property type="entry name" value="Leucine-rich Repeat Variant"/>
    <property type="match status" value="1"/>
</dbReference>
<keyword evidence="5" id="KW-0131">Cell cycle</keyword>
<dbReference type="EMBL" id="JAKJXP020000076">
    <property type="protein sequence ID" value="KAK7749229.1"/>
    <property type="molecule type" value="Genomic_DNA"/>
</dbReference>
<keyword evidence="9" id="KW-1185">Reference proteome</keyword>
<dbReference type="Pfam" id="PF20168">
    <property type="entry name" value="PDS5"/>
    <property type="match status" value="1"/>
</dbReference>
<evidence type="ECO:0000256" key="2">
    <source>
        <dbReference type="ARBA" id="ARBA00022618"/>
    </source>
</evidence>
<feature type="region of interest" description="Disordered" evidence="7">
    <location>
        <begin position="1283"/>
        <end position="1558"/>
    </location>
</feature>
<dbReference type="GO" id="GO:0007064">
    <property type="term" value="P:mitotic sister chromatid cohesion"/>
    <property type="evidence" value="ECO:0007669"/>
    <property type="project" value="InterPro"/>
</dbReference>
<proteinExistence type="predicted"/>
<evidence type="ECO:0000256" key="6">
    <source>
        <dbReference type="SAM" id="Coils"/>
    </source>
</evidence>
<keyword evidence="2" id="KW-0132">Cell division</keyword>
<protein>
    <submittedName>
        <fullName evidence="8">Sister chromatid cohesion protein pds5</fullName>
    </submittedName>
</protein>
<comment type="caution">
    <text evidence="8">The sequence shown here is derived from an EMBL/GenBank/DDBJ whole genome shotgun (WGS) entry which is preliminary data.</text>
</comment>
<dbReference type="InterPro" id="IPR016024">
    <property type="entry name" value="ARM-type_fold"/>
</dbReference>
<keyword evidence="4" id="KW-0539">Nucleus</keyword>
<dbReference type="CDD" id="cd19953">
    <property type="entry name" value="PDS5"/>
    <property type="match status" value="1"/>
</dbReference>
<feature type="coiled-coil region" evidence="6">
    <location>
        <begin position="39"/>
        <end position="66"/>
    </location>
</feature>
<dbReference type="GO" id="GO:0005634">
    <property type="term" value="C:nucleus"/>
    <property type="evidence" value="ECO:0007669"/>
    <property type="project" value="UniProtKB-SubCell"/>
</dbReference>
<evidence type="ECO:0000256" key="3">
    <source>
        <dbReference type="ARBA" id="ARBA00022776"/>
    </source>
</evidence>
<dbReference type="InterPro" id="IPR039776">
    <property type="entry name" value="Pds5"/>
</dbReference>
<evidence type="ECO:0000313" key="9">
    <source>
        <dbReference type="Proteomes" id="UP001320420"/>
    </source>
</evidence>
<dbReference type="Proteomes" id="UP001320420">
    <property type="component" value="Unassembled WGS sequence"/>
</dbReference>